<dbReference type="RefSeq" id="WP_093371128.1">
    <property type="nucleotide sequence ID" value="NZ_FOQA01000003.1"/>
</dbReference>
<dbReference type="GO" id="GO:0005886">
    <property type="term" value="C:plasma membrane"/>
    <property type="evidence" value="ECO:0007669"/>
    <property type="project" value="TreeGrafter"/>
</dbReference>
<evidence type="ECO:0000256" key="4">
    <source>
        <dbReference type="ARBA" id="ARBA00022737"/>
    </source>
</evidence>
<feature type="transmembrane region" description="Helical" evidence="7">
    <location>
        <begin position="140"/>
        <end position="159"/>
    </location>
</feature>
<feature type="domain" description="RCK C-terminal" evidence="8">
    <location>
        <begin position="296"/>
        <end position="381"/>
    </location>
</feature>
<keyword evidence="5 7" id="KW-1133">Transmembrane helix</keyword>
<evidence type="ECO:0000256" key="7">
    <source>
        <dbReference type="SAM" id="Phobius"/>
    </source>
</evidence>
<feature type="transmembrane region" description="Helical" evidence="7">
    <location>
        <begin position="568"/>
        <end position="588"/>
    </location>
</feature>
<evidence type="ECO:0000313" key="9">
    <source>
        <dbReference type="EMBL" id="SFH81498.1"/>
    </source>
</evidence>
<dbReference type="InterPro" id="IPR006037">
    <property type="entry name" value="RCK_C"/>
</dbReference>
<evidence type="ECO:0000259" key="8">
    <source>
        <dbReference type="PROSITE" id="PS51202"/>
    </source>
</evidence>
<evidence type="ECO:0000313" key="10">
    <source>
        <dbReference type="Proteomes" id="UP000199287"/>
    </source>
</evidence>
<evidence type="ECO:0000256" key="3">
    <source>
        <dbReference type="ARBA" id="ARBA00022692"/>
    </source>
</evidence>
<keyword evidence="4" id="KW-0677">Repeat</keyword>
<dbReference type="Pfam" id="PF03600">
    <property type="entry name" value="CitMHS"/>
    <property type="match status" value="1"/>
</dbReference>
<feature type="domain" description="RCK C-terminal" evidence="8">
    <location>
        <begin position="203"/>
        <end position="289"/>
    </location>
</feature>
<dbReference type="Pfam" id="PF02080">
    <property type="entry name" value="TrkA_C"/>
    <property type="match status" value="2"/>
</dbReference>
<dbReference type="STRING" id="69895.SAMN05192551_103142"/>
<dbReference type="InterPro" id="IPR036721">
    <property type="entry name" value="RCK_C_sf"/>
</dbReference>
<proteinExistence type="predicted"/>
<evidence type="ECO:0000256" key="6">
    <source>
        <dbReference type="ARBA" id="ARBA00023136"/>
    </source>
</evidence>
<feature type="transmembrane region" description="Helical" evidence="7">
    <location>
        <begin position="6"/>
        <end position="23"/>
    </location>
</feature>
<keyword evidence="2" id="KW-0813">Transport</keyword>
<comment type="subcellular location">
    <subcellularLocation>
        <location evidence="1">Membrane</location>
        <topology evidence="1">Multi-pass membrane protein</topology>
    </subcellularLocation>
</comment>
<reference evidence="10" key="1">
    <citation type="submission" date="2016-10" db="EMBL/GenBank/DDBJ databases">
        <authorList>
            <person name="Varghese N."/>
            <person name="Submissions S."/>
        </authorList>
    </citation>
    <scope>NUCLEOTIDE SEQUENCE [LARGE SCALE GENOMIC DNA]</scope>
    <source>
        <strain evidence="10">Z-7934</strain>
    </source>
</reference>
<gene>
    <name evidence="9" type="ORF">SAMN05192551_103142</name>
</gene>
<feature type="transmembrane region" description="Helical" evidence="7">
    <location>
        <begin position="28"/>
        <end position="44"/>
    </location>
</feature>
<accession>A0A1I3D4G7</accession>
<feature type="transmembrane region" description="Helical" evidence="7">
    <location>
        <begin position="530"/>
        <end position="548"/>
    </location>
</feature>
<dbReference type="InterPro" id="IPR051679">
    <property type="entry name" value="DASS-Related_Transporters"/>
</dbReference>
<name>A0A1I3D4G7_9FIRM</name>
<dbReference type="Gene3D" id="3.30.70.1450">
    <property type="entry name" value="Regulator of K+ conductance, C-terminal domain"/>
    <property type="match status" value="2"/>
</dbReference>
<dbReference type="OrthoDB" id="9765532at2"/>
<feature type="transmembrane region" description="Helical" evidence="7">
    <location>
        <begin position="56"/>
        <end position="79"/>
    </location>
</feature>
<feature type="transmembrane region" description="Helical" evidence="7">
    <location>
        <begin position="179"/>
        <end position="196"/>
    </location>
</feature>
<dbReference type="AlphaFoldDB" id="A0A1I3D4G7"/>
<dbReference type="GO" id="GO:0006813">
    <property type="term" value="P:potassium ion transport"/>
    <property type="evidence" value="ECO:0007669"/>
    <property type="project" value="InterPro"/>
</dbReference>
<dbReference type="EMBL" id="FOQA01000003">
    <property type="protein sequence ID" value="SFH81498.1"/>
    <property type="molecule type" value="Genomic_DNA"/>
</dbReference>
<feature type="transmembrane region" description="Helical" evidence="7">
    <location>
        <begin position="405"/>
        <end position="430"/>
    </location>
</feature>
<dbReference type="SUPFAM" id="SSF116726">
    <property type="entry name" value="TrkA C-terminal domain-like"/>
    <property type="match status" value="2"/>
</dbReference>
<dbReference type="PANTHER" id="PTHR43652:SF2">
    <property type="entry name" value="BASIC AMINO ACID ANTIPORTER YFCC-RELATED"/>
    <property type="match status" value="1"/>
</dbReference>
<keyword evidence="3 7" id="KW-0812">Transmembrane</keyword>
<sequence>MFEPLLTILVVVIMLWLLVRNTFEPVVVFLGALVVLLTAGVISTKEALVGFSNEGMLTVAILFVVAGAIQKSPFLPGIATRLFGNRAKGRRPLLKMMAPITFLSAFLNNTPIVAIFIPIIRNWSTQYNISPSKFLIPLSYVSMFGGILTLIGTSTNLVVSGMLQEFGHEPMGMFEITKVGLPLALLGMAYLLFYGYKYLPDNQDLLASAKQNFKEYLVTFQVENGSRVVGKTIERAGLRNLKGLYLFEIIRKKEKIYPVTPTEVLQEEDKLIFTGQIDTIVQLQAIDGLKLLSSAEDFSELFKSGEANIVEAVVSTDFPFLNQSIKESNFRSHYNAAVVAVVRQGERINEKIGKIVLKPGDTLLLLAHQHFINQWDGSKDFYLVSQKENEDVLTPGKAKIAVGSFLMLILLASTGILSTFHASLLALSVIMFTRTISVKEAFKSISWDTLLVIAFSFGIGNALINTGAAALVAGGLIYGVAPLGPIGVLLAVYFVTNVFTAIITNNAAAVLAFPIAYAASVQLDLNPMPFAIAVAVAASSCFATPFGYQTNLMVYGPGGYTFKDFMKVGLPLNVLFMIASVILIPIFFSF</sequence>
<dbReference type="PANTHER" id="PTHR43652">
    <property type="entry name" value="BASIC AMINO ACID ANTIPORTER YFCC-RELATED"/>
    <property type="match status" value="1"/>
</dbReference>
<dbReference type="InterPro" id="IPR004680">
    <property type="entry name" value="Cit_transptr-like_dom"/>
</dbReference>
<feature type="transmembrane region" description="Helical" evidence="7">
    <location>
        <begin position="100"/>
        <end position="120"/>
    </location>
</feature>
<dbReference type="PROSITE" id="PS51202">
    <property type="entry name" value="RCK_C"/>
    <property type="match status" value="2"/>
</dbReference>
<keyword evidence="10" id="KW-1185">Reference proteome</keyword>
<organism evidence="9 10">
    <name type="scientific">Tindallia magadiensis</name>
    <dbReference type="NCBI Taxonomy" id="69895"/>
    <lineage>
        <taxon>Bacteria</taxon>
        <taxon>Bacillati</taxon>
        <taxon>Bacillota</taxon>
        <taxon>Clostridia</taxon>
        <taxon>Peptostreptococcales</taxon>
        <taxon>Tindalliaceae</taxon>
        <taxon>Tindallia</taxon>
    </lineage>
</organism>
<keyword evidence="6 7" id="KW-0472">Membrane</keyword>
<dbReference type="GO" id="GO:0008324">
    <property type="term" value="F:monoatomic cation transmembrane transporter activity"/>
    <property type="evidence" value="ECO:0007669"/>
    <property type="project" value="InterPro"/>
</dbReference>
<dbReference type="Proteomes" id="UP000199287">
    <property type="component" value="Unassembled WGS sequence"/>
</dbReference>
<evidence type="ECO:0000256" key="5">
    <source>
        <dbReference type="ARBA" id="ARBA00022989"/>
    </source>
</evidence>
<protein>
    <submittedName>
        <fullName evidence="9">Di-and tricarboxylate transporter</fullName>
    </submittedName>
</protein>
<feature type="transmembrane region" description="Helical" evidence="7">
    <location>
        <begin position="490"/>
        <end position="518"/>
    </location>
</feature>
<feature type="transmembrane region" description="Helical" evidence="7">
    <location>
        <begin position="450"/>
        <end position="478"/>
    </location>
</feature>
<evidence type="ECO:0000256" key="2">
    <source>
        <dbReference type="ARBA" id="ARBA00022448"/>
    </source>
</evidence>
<evidence type="ECO:0000256" key="1">
    <source>
        <dbReference type="ARBA" id="ARBA00004141"/>
    </source>
</evidence>